<keyword evidence="1" id="KW-0812">Transmembrane</keyword>
<keyword evidence="1" id="KW-1133">Transmembrane helix</keyword>
<dbReference type="InParanoid" id="A0DDJ5"/>
<sequence>MFFSRAIIRQIRWQSFLLFVCAEPISFYNRSNFINQHYRIPIKNEIFRYLFFNQSIIFSTFMNNQLIGYLLNNQDPISIILLHHQILYLQYLIFNQLLLIQLPLNFILQFPVSFLDQAAAFTFQSIQILLFHQQTNDDYLDLINPFVQEDLVELNIIINPSKKCLILISLTKPILISTLERELIIFLRKLNIPQFHFWRYPLLQQFLSNLSNSYFFPVCKINQYYFQLFQRSSSQQNYILRSYLSMIQNLLMQKFCKLYQLKIMLDIKQNSILSPKQARMFQTHQYVNFIHYLLMQQRINKFIQPQALNSHYSILVFYIEQVERIKNYLSQIIILGYNSNFYNTNFSNSKLNAQISVYRRQSFYSRTFGKGFILDYCNSKLRKSICKIQEPSEVIRGIVIYIGVLFSFLYLHKLIQVNKILQIIQIQNSFDCQVYLFYLRRFKNNHYITKKTKKKTSLLD</sequence>
<evidence type="ECO:0000313" key="4">
    <source>
        <dbReference type="Proteomes" id="UP000000600"/>
    </source>
</evidence>
<dbReference type="AlphaFoldDB" id="A0DDJ5"/>
<dbReference type="GeneID" id="5034294"/>
<evidence type="ECO:0000313" key="3">
    <source>
        <dbReference type="EMBL" id="CAK81112.1"/>
    </source>
</evidence>
<gene>
    <name evidence="3" type="ORF">GSPATT00015972001</name>
</gene>
<feature type="signal peptide" evidence="2">
    <location>
        <begin position="1"/>
        <end position="22"/>
    </location>
</feature>
<proteinExistence type="predicted"/>
<dbReference type="RefSeq" id="XP_001448509.1">
    <property type="nucleotide sequence ID" value="XM_001448472.1"/>
</dbReference>
<dbReference type="KEGG" id="ptm:GSPATT00015972001"/>
<organism evidence="3 4">
    <name type="scientific">Paramecium tetraurelia</name>
    <dbReference type="NCBI Taxonomy" id="5888"/>
    <lineage>
        <taxon>Eukaryota</taxon>
        <taxon>Sar</taxon>
        <taxon>Alveolata</taxon>
        <taxon>Ciliophora</taxon>
        <taxon>Intramacronucleata</taxon>
        <taxon>Oligohymenophorea</taxon>
        <taxon>Peniculida</taxon>
        <taxon>Parameciidae</taxon>
        <taxon>Paramecium</taxon>
    </lineage>
</organism>
<dbReference type="Proteomes" id="UP000000600">
    <property type="component" value="Unassembled WGS sequence"/>
</dbReference>
<evidence type="ECO:0000256" key="1">
    <source>
        <dbReference type="SAM" id="Phobius"/>
    </source>
</evidence>
<dbReference type="EMBL" id="CT868385">
    <property type="protein sequence ID" value="CAK81112.1"/>
    <property type="molecule type" value="Genomic_DNA"/>
</dbReference>
<name>A0DDJ5_PARTE</name>
<evidence type="ECO:0000256" key="2">
    <source>
        <dbReference type="SAM" id="SignalP"/>
    </source>
</evidence>
<evidence type="ECO:0008006" key="5">
    <source>
        <dbReference type="Google" id="ProtNLM"/>
    </source>
</evidence>
<feature type="transmembrane region" description="Helical" evidence="1">
    <location>
        <begin position="394"/>
        <end position="411"/>
    </location>
</feature>
<dbReference type="HOGENOM" id="CLU_595117_0_0_1"/>
<reference evidence="3 4" key="1">
    <citation type="journal article" date="2006" name="Nature">
        <title>Global trends of whole-genome duplications revealed by the ciliate Paramecium tetraurelia.</title>
        <authorList>
            <consortium name="Genoscope"/>
            <person name="Aury J.-M."/>
            <person name="Jaillon O."/>
            <person name="Duret L."/>
            <person name="Noel B."/>
            <person name="Jubin C."/>
            <person name="Porcel B.M."/>
            <person name="Segurens B."/>
            <person name="Daubin V."/>
            <person name="Anthouard V."/>
            <person name="Aiach N."/>
            <person name="Arnaiz O."/>
            <person name="Billaut A."/>
            <person name="Beisson J."/>
            <person name="Blanc I."/>
            <person name="Bouhouche K."/>
            <person name="Camara F."/>
            <person name="Duharcourt S."/>
            <person name="Guigo R."/>
            <person name="Gogendeau D."/>
            <person name="Katinka M."/>
            <person name="Keller A.-M."/>
            <person name="Kissmehl R."/>
            <person name="Klotz C."/>
            <person name="Koll F."/>
            <person name="Le Moue A."/>
            <person name="Lepere C."/>
            <person name="Malinsky S."/>
            <person name="Nowacki M."/>
            <person name="Nowak J.K."/>
            <person name="Plattner H."/>
            <person name="Poulain J."/>
            <person name="Ruiz F."/>
            <person name="Serrano V."/>
            <person name="Zagulski M."/>
            <person name="Dessen P."/>
            <person name="Betermier M."/>
            <person name="Weissenbach J."/>
            <person name="Scarpelli C."/>
            <person name="Schachter V."/>
            <person name="Sperling L."/>
            <person name="Meyer E."/>
            <person name="Cohen J."/>
            <person name="Wincker P."/>
        </authorList>
    </citation>
    <scope>NUCLEOTIDE SEQUENCE [LARGE SCALE GENOMIC DNA]</scope>
    <source>
        <strain evidence="3 4">Stock d4-2</strain>
    </source>
</reference>
<keyword evidence="4" id="KW-1185">Reference proteome</keyword>
<accession>A0DDJ5</accession>
<keyword evidence="1" id="KW-0472">Membrane</keyword>
<keyword evidence="2" id="KW-0732">Signal</keyword>
<feature type="chain" id="PRO_5002623915" description="Transmembrane protein" evidence="2">
    <location>
        <begin position="23"/>
        <end position="460"/>
    </location>
</feature>
<protein>
    <recommendedName>
        <fullName evidence="5">Transmembrane protein</fullName>
    </recommendedName>
</protein>